<dbReference type="Proteomes" id="UP000027219">
    <property type="component" value="Unassembled WGS sequence"/>
</dbReference>
<dbReference type="SUPFAM" id="SSF160935">
    <property type="entry name" value="VPA0735-like"/>
    <property type="match status" value="1"/>
</dbReference>
<keyword evidence="3" id="KW-1185">Reference proteome</keyword>
<gene>
    <name evidence="2" type="ORF">VFDL14_22945</name>
</gene>
<evidence type="ECO:0000256" key="1">
    <source>
        <dbReference type="SAM" id="SignalP"/>
    </source>
</evidence>
<dbReference type="EMBL" id="JFFR01000013">
    <property type="protein sequence ID" value="KDN28998.1"/>
    <property type="molecule type" value="Genomic_DNA"/>
</dbReference>
<sequence>MKKTLITVVTGMTLLASSIAHANERNANPVQEEPRANSSVQSFELGFDYEPVNNVNWNNYSVAESDWNFLKVLEDVPVNTWIHDVPVSMENQTVIRSNRDVAYSLAVVDVSKGALFNVPAENNDYFQIIHIIDENHMTHKVVRRGETVRITPEDLTGGNHVYLLARTRDMGDVADLERRQNLMQFLTNSSKPYQAKGFKAEDVIEFREKLIASAMKGSPILAAKGFGSDWADIDFHHFNMVSAYGWGGLKSDIAQYLDAAKLKGESPECSEWRIPTPDLNEELGGYWSLTTYGGDGWIAKENFYIGSDRMKDNGDGTTSLFINCSAHPEYAQHSVDVVEGWAGLVRFYEPTNWKANVEYLETIRNTPLIPVK</sequence>
<organism evidence="2 3">
    <name type="scientific">Vibrio fortis</name>
    <dbReference type="NCBI Taxonomy" id="212667"/>
    <lineage>
        <taxon>Bacteria</taxon>
        <taxon>Pseudomonadati</taxon>
        <taxon>Pseudomonadota</taxon>
        <taxon>Gammaproteobacteria</taxon>
        <taxon>Vibrionales</taxon>
        <taxon>Vibrionaceae</taxon>
        <taxon>Vibrio</taxon>
    </lineage>
</organism>
<keyword evidence="1" id="KW-0732">Signal</keyword>
<protein>
    <submittedName>
        <fullName evidence="2">Uncharacterized protein</fullName>
    </submittedName>
</protein>
<dbReference type="STRING" id="212667.VFDL14_22945"/>
<proteinExistence type="predicted"/>
<dbReference type="AlphaFoldDB" id="A0A066UXM3"/>
<evidence type="ECO:0000313" key="3">
    <source>
        <dbReference type="Proteomes" id="UP000027219"/>
    </source>
</evidence>
<evidence type="ECO:0000313" key="2">
    <source>
        <dbReference type="EMBL" id="KDN28998.1"/>
    </source>
</evidence>
<dbReference type="RefSeq" id="WP_032550840.1">
    <property type="nucleotide sequence ID" value="NZ_JFFR01000013.1"/>
</dbReference>
<feature type="chain" id="PRO_5001627679" evidence="1">
    <location>
        <begin position="23"/>
        <end position="372"/>
    </location>
</feature>
<dbReference type="Gene3D" id="2.60.120.1600">
    <property type="match status" value="1"/>
</dbReference>
<feature type="signal peptide" evidence="1">
    <location>
        <begin position="1"/>
        <end position="22"/>
    </location>
</feature>
<reference evidence="2 3" key="1">
    <citation type="submission" date="2014-02" db="EMBL/GenBank/DDBJ databases">
        <title>Vibrio fortis Dalian14 Genome Sequencing.</title>
        <authorList>
            <person name="Wang Y."/>
            <person name="Song L."/>
            <person name="Liu G."/>
            <person name="Ding J."/>
        </authorList>
    </citation>
    <scope>NUCLEOTIDE SEQUENCE [LARGE SCALE GENOMIC DNA]</scope>
    <source>
        <strain evidence="2 3">Dalian14</strain>
    </source>
</reference>
<comment type="caution">
    <text evidence="2">The sequence shown here is derived from an EMBL/GenBank/DDBJ whole genome shotgun (WGS) entry which is preliminary data.</text>
</comment>
<accession>A0A066UXM3</accession>
<name>A0A066UXM3_9VIBR</name>